<comment type="caution">
    <text evidence="5">The sequence shown here is derived from an EMBL/GenBank/DDBJ whole genome shotgun (WGS) entry which is preliminary data.</text>
</comment>
<dbReference type="PANTHER" id="PTHR21686:SF12">
    <property type="entry name" value="DEOXYNUCLEOTIDYLTRANSFERASE TERMINAL-INTERACTING PROTEIN 2"/>
    <property type="match status" value="1"/>
</dbReference>
<evidence type="ECO:0000256" key="3">
    <source>
        <dbReference type="SAM" id="MobiDB-lite"/>
    </source>
</evidence>
<evidence type="ECO:0000313" key="5">
    <source>
        <dbReference type="EMBL" id="CAJ0952286.1"/>
    </source>
</evidence>
<dbReference type="Proteomes" id="UP001176940">
    <property type="component" value="Unassembled WGS sequence"/>
</dbReference>
<organism evidence="5 6">
    <name type="scientific">Ranitomeya imitator</name>
    <name type="common">mimic poison frog</name>
    <dbReference type="NCBI Taxonomy" id="111125"/>
    <lineage>
        <taxon>Eukaryota</taxon>
        <taxon>Metazoa</taxon>
        <taxon>Chordata</taxon>
        <taxon>Craniata</taxon>
        <taxon>Vertebrata</taxon>
        <taxon>Euteleostomi</taxon>
        <taxon>Amphibia</taxon>
        <taxon>Batrachia</taxon>
        <taxon>Anura</taxon>
        <taxon>Neobatrachia</taxon>
        <taxon>Hyloidea</taxon>
        <taxon>Dendrobatidae</taxon>
        <taxon>Dendrobatinae</taxon>
        <taxon>Ranitomeya</taxon>
    </lineage>
</organism>
<evidence type="ECO:0000259" key="4">
    <source>
        <dbReference type="Pfam" id="PF08698"/>
    </source>
</evidence>
<feature type="region of interest" description="Disordered" evidence="3">
    <location>
        <begin position="60"/>
        <end position="118"/>
    </location>
</feature>
<feature type="domain" description="Fcf2 pre-rRNA processing C-terminal" evidence="4">
    <location>
        <begin position="185"/>
        <end position="278"/>
    </location>
</feature>
<evidence type="ECO:0000256" key="2">
    <source>
        <dbReference type="ARBA" id="ARBA00023242"/>
    </source>
</evidence>
<comment type="subcellular location">
    <subcellularLocation>
        <location evidence="1">Nucleus</location>
        <location evidence="1">Nucleolus</location>
    </subcellularLocation>
</comment>
<dbReference type="InterPro" id="IPR039883">
    <property type="entry name" value="Fcf2/DNTTIP2"/>
</dbReference>
<dbReference type="Pfam" id="PF08698">
    <property type="entry name" value="Fcf2"/>
    <property type="match status" value="1"/>
</dbReference>
<proteinExistence type="predicted"/>
<evidence type="ECO:0000313" key="6">
    <source>
        <dbReference type="Proteomes" id="UP001176940"/>
    </source>
</evidence>
<protein>
    <recommendedName>
        <fullName evidence="4">Fcf2 pre-rRNA processing C-terminal domain-containing protein</fullName>
    </recommendedName>
</protein>
<keyword evidence="2" id="KW-0539">Nucleus</keyword>
<evidence type="ECO:0000256" key="1">
    <source>
        <dbReference type="ARBA" id="ARBA00004604"/>
    </source>
</evidence>
<gene>
    <name evidence="5" type="ORF">RIMI_LOCUS13820390</name>
</gene>
<dbReference type="PANTHER" id="PTHR21686">
    <property type="entry name" value="DEOXYNUCLEOTIDYLTRANSFERASE TERMINAL-INTERACTING PROTEIN 2"/>
    <property type="match status" value="1"/>
</dbReference>
<keyword evidence="6" id="KW-1185">Reference proteome</keyword>
<dbReference type="InterPro" id="IPR014810">
    <property type="entry name" value="Fcf2_C"/>
</dbReference>
<feature type="compositionally biased region" description="Acidic residues" evidence="3">
    <location>
        <begin position="66"/>
        <end position="108"/>
    </location>
</feature>
<dbReference type="EMBL" id="CAUEEQ010034714">
    <property type="protein sequence ID" value="CAJ0952286.1"/>
    <property type="molecule type" value="Genomic_DNA"/>
</dbReference>
<accession>A0ABN9LZW5</accession>
<name>A0ABN9LZW5_9NEOB</name>
<reference evidence="5" key="1">
    <citation type="submission" date="2023-07" db="EMBL/GenBank/DDBJ databases">
        <authorList>
            <person name="Stuckert A."/>
        </authorList>
    </citation>
    <scope>NUCLEOTIDE SEQUENCE</scope>
</reference>
<sequence>MTIRVMMMMMMMNEDDEHNMEEDIEEVVDLQKSKKSSQQLHDVVGDGLFVIDTAPGMDAGKKYYMEDDDKEEDEQGQVPGSEEEEEEEDDDDDDFIDKEEEEDEDEEQTLLNRPKSGFVLSTSIDPGINIKEMGGLYINFDAEKPIPGQLLQKSVITPDFEKKECVLPYKESRFKLKKMRKEERDKTSGRGWFDMKAPELTDELKNDLKALKMRSAMDSKHFYKKNDRDGFPKYFEVGTVVDNPIDFYHSRVPKKNRKRTIVEELLADSEFRRNNKKKYKEIIAEKAARAEGKKFRKKKKFRT</sequence>